<accession>A0AA40ETV7</accession>
<dbReference type="Pfam" id="PF00753">
    <property type="entry name" value="Lactamase_B"/>
    <property type="match status" value="1"/>
</dbReference>
<evidence type="ECO:0000313" key="3">
    <source>
        <dbReference type="Proteomes" id="UP001172155"/>
    </source>
</evidence>
<dbReference type="Gene3D" id="3.60.15.10">
    <property type="entry name" value="Ribonuclease Z/Hydroxyacylglutathione hydrolase-like"/>
    <property type="match status" value="1"/>
</dbReference>
<evidence type="ECO:0000313" key="2">
    <source>
        <dbReference type="EMBL" id="KAK0745437.1"/>
    </source>
</evidence>
<dbReference type="PANTHER" id="PTHR42951:SF4">
    <property type="entry name" value="ACYL-COENZYME A THIOESTERASE MBLAC2"/>
    <property type="match status" value="1"/>
</dbReference>
<organism evidence="2 3">
    <name type="scientific">Schizothecium vesticola</name>
    <dbReference type="NCBI Taxonomy" id="314040"/>
    <lineage>
        <taxon>Eukaryota</taxon>
        <taxon>Fungi</taxon>
        <taxon>Dikarya</taxon>
        <taxon>Ascomycota</taxon>
        <taxon>Pezizomycotina</taxon>
        <taxon>Sordariomycetes</taxon>
        <taxon>Sordariomycetidae</taxon>
        <taxon>Sordariales</taxon>
        <taxon>Schizotheciaceae</taxon>
        <taxon>Schizothecium</taxon>
    </lineage>
</organism>
<reference evidence="2" key="1">
    <citation type="submission" date="2023-06" db="EMBL/GenBank/DDBJ databases">
        <title>Genome-scale phylogeny and comparative genomics of the fungal order Sordariales.</title>
        <authorList>
            <consortium name="Lawrence Berkeley National Laboratory"/>
            <person name="Hensen N."/>
            <person name="Bonometti L."/>
            <person name="Westerberg I."/>
            <person name="Brannstrom I.O."/>
            <person name="Guillou S."/>
            <person name="Cros-Aarteil S."/>
            <person name="Calhoun S."/>
            <person name="Haridas S."/>
            <person name="Kuo A."/>
            <person name="Mondo S."/>
            <person name="Pangilinan J."/>
            <person name="Riley R."/>
            <person name="LaButti K."/>
            <person name="Andreopoulos B."/>
            <person name="Lipzen A."/>
            <person name="Chen C."/>
            <person name="Yanf M."/>
            <person name="Daum C."/>
            <person name="Ng V."/>
            <person name="Clum A."/>
            <person name="Steindorff A."/>
            <person name="Ohm R."/>
            <person name="Martin F."/>
            <person name="Silar P."/>
            <person name="Natvig D."/>
            <person name="Lalanne C."/>
            <person name="Gautier V."/>
            <person name="Ament-velasquez S.L."/>
            <person name="Kruys A."/>
            <person name="Hutchinson M.I."/>
            <person name="Powell A.J."/>
            <person name="Barry K."/>
            <person name="Miller A.N."/>
            <person name="Grigoriev I.V."/>
            <person name="Debuchy R."/>
            <person name="Gladieux P."/>
            <person name="Thoren M.H."/>
            <person name="Johannesson H."/>
        </authorList>
    </citation>
    <scope>NUCLEOTIDE SEQUENCE</scope>
    <source>
        <strain evidence="2">SMH3187-1</strain>
    </source>
</reference>
<protein>
    <submittedName>
        <fullName evidence="2">Beta-lactamase-like protein</fullName>
    </submittedName>
</protein>
<dbReference type="SMART" id="SM00849">
    <property type="entry name" value="Lactamase_B"/>
    <property type="match status" value="1"/>
</dbReference>
<dbReference type="SUPFAM" id="SSF56281">
    <property type="entry name" value="Metallo-hydrolase/oxidoreductase"/>
    <property type="match status" value="1"/>
</dbReference>
<dbReference type="AlphaFoldDB" id="A0AA40ETV7"/>
<feature type="domain" description="Metallo-beta-lactamase" evidence="1">
    <location>
        <begin position="44"/>
        <end position="256"/>
    </location>
</feature>
<dbReference type="PANTHER" id="PTHR42951">
    <property type="entry name" value="METALLO-BETA-LACTAMASE DOMAIN-CONTAINING"/>
    <property type="match status" value="1"/>
</dbReference>
<dbReference type="Proteomes" id="UP001172155">
    <property type="component" value="Unassembled WGS sequence"/>
</dbReference>
<dbReference type="InterPro" id="IPR050855">
    <property type="entry name" value="NDM-1-like"/>
</dbReference>
<dbReference type="EMBL" id="JAUKUD010000004">
    <property type="protein sequence ID" value="KAK0745437.1"/>
    <property type="molecule type" value="Genomic_DNA"/>
</dbReference>
<comment type="caution">
    <text evidence="2">The sequence shown here is derived from an EMBL/GenBank/DDBJ whole genome shotgun (WGS) entry which is preliminary data.</text>
</comment>
<dbReference type="InterPro" id="IPR036866">
    <property type="entry name" value="RibonucZ/Hydroxyglut_hydro"/>
</dbReference>
<gene>
    <name evidence="2" type="ORF">B0T18DRAFT_480202</name>
</gene>
<dbReference type="InterPro" id="IPR001279">
    <property type="entry name" value="Metallo-B-lactamas"/>
</dbReference>
<sequence length="290" mass="31640">MFHARSALFPVVNLAPPARPPRQQAITVIRSNKGHPGFLDLMIHPQAHAKLHASVLVLIDTGCGGTPKDATAKVGCLRTFLETYPVADNDYQPLNPGFSKDYVVICSHCHFDHIGKVAALTASSAIWASSYDRSFIEGKDRLPTSSLCRFFGVETPKYKVTHWADDVQHVQTSDSGDDLGLVIYHTPGHTPDQLAVWDPQERVIFVGDTLNTLGKLKSLVAAWNGDASDQTIDTSAVCPFPRSTSAPSRVQIACGHITSASDAQQLISDVDAFLYQVLENRVPSKYQGKF</sequence>
<proteinExistence type="predicted"/>
<keyword evidence="3" id="KW-1185">Reference proteome</keyword>
<name>A0AA40ETV7_9PEZI</name>
<evidence type="ECO:0000259" key="1">
    <source>
        <dbReference type="SMART" id="SM00849"/>
    </source>
</evidence>